<keyword evidence="1" id="KW-0472">Membrane</keyword>
<keyword evidence="3" id="KW-1185">Reference proteome</keyword>
<evidence type="ECO:0000256" key="1">
    <source>
        <dbReference type="SAM" id="Phobius"/>
    </source>
</evidence>
<keyword evidence="1" id="KW-0812">Transmembrane</keyword>
<gene>
    <name evidence="2" type="ORF">CIK66_10480</name>
</gene>
<feature type="transmembrane region" description="Helical" evidence="1">
    <location>
        <begin position="40"/>
        <end position="61"/>
    </location>
</feature>
<dbReference type="Proteomes" id="UP000218598">
    <property type="component" value="Unassembled WGS sequence"/>
</dbReference>
<name>A0A2A3YJ40_9MICO</name>
<dbReference type="RefSeq" id="WP_096197199.1">
    <property type="nucleotide sequence ID" value="NZ_NRGR01000017.1"/>
</dbReference>
<sequence>MGFMMFVCVAVAAIAAPAGGVVLMVSNTRRGVADPKGLLLGTTLLAVAFLAAGAAAILLFLPEILERTS</sequence>
<evidence type="ECO:0000313" key="3">
    <source>
        <dbReference type="Proteomes" id="UP000218598"/>
    </source>
</evidence>
<dbReference type="EMBL" id="NRGR01000017">
    <property type="protein sequence ID" value="PCC39105.1"/>
    <property type="molecule type" value="Genomic_DNA"/>
</dbReference>
<organism evidence="2 3">
    <name type="scientific">Brachybacterium alimentarium</name>
    <dbReference type="NCBI Taxonomy" id="47845"/>
    <lineage>
        <taxon>Bacteria</taxon>
        <taxon>Bacillati</taxon>
        <taxon>Actinomycetota</taxon>
        <taxon>Actinomycetes</taxon>
        <taxon>Micrococcales</taxon>
        <taxon>Dermabacteraceae</taxon>
        <taxon>Brachybacterium</taxon>
    </lineage>
</organism>
<keyword evidence="1" id="KW-1133">Transmembrane helix</keyword>
<accession>A0A2A3YJ40</accession>
<evidence type="ECO:0000313" key="2">
    <source>
        <dbReference type="EMBL" id="PCC39105.1"/>
    </source>
</evidence>
<dbReference type="AlphaFoldDB" id="A0A2A3YJ40"/>
<reference evidence="2 3" key="1">
    <citation type="journal article" date="2017" name="Elife">
        <title>Extensive horizontal gene transfer in cheese-associated bacteria.</title>
        <authorList>
            <person name="Bonham K.S."/>
            <person name="Wolfe B.E."/>
            <person name="Dutton R.J."/>
        </authorList>
    </citation>
    <scope>NUCLEOTIDE SEQUENCE [LARGE SCALE GENOMIC DNA]</scope>
    <source>
        <strain evidence="2 3">341_9</strain>
    </source>
</reference>
<proteinExistence type="predicted"/>
<comment type="caution">
    <text evidence="2">The sequence shown here is derived from an EMBL/GenBank/DDBJ whole genome shotgun (WGS) entry which is preliminary data.</text>
</comment>
<protein>
    <submittedName>
        <fullName evidence="2">Uncharacterized protein</fullName>
    </submittedName>
</protein>